<organism evidence="2 3">
    <name type="scientific">Nicotiana sylvestris</name>
    <name type="common">Wood tobacco</name>
    <name type="synonym">South American tobacco</name>
    <dbReference type="NCBI Taxonomy" id="4096"/>
    <lineage>
        <taxon>Eukaryota</taxon>
        <taxon>Viridiplantae</taxon>
        <taxon>Streptophyta</taxon>
        <taxon>Embryophyta</taxon>
        <taxon>Tracheophyta</taxon>
        <taxon>Spermatophyta</taxon>
        <taxon>Magnoliopsida</taxon>
        <taxon>eudicotyledons</taxon>
        <taxon>Gunneridae</taxon>
        <taxon>Pentapetalae</taxon>
        <taxon>asterids</taxon>
        <taxon>lamiids</taxon>
        <taxon>Solanales</taxon>
        <taxon>Solanaceae</taxon>
        <taxon>Nicotianoideae</taxon>
        <taxon>Nicotianeae</taxon>
        <taxon>Nicotiana</taxon>
    </lineage>
</organism>
<dbReference type="AlphaFoldDB" id="A0A1U7V4Q6"/>
<proteinExistence type="predicted"/>
<dbReference type="RefSeq" id="XP_009761373.1">
    <property type="nucleotide sequence ID" value="XM_009763071.1"/>
</dbReference>
<reference evidence="3" key="2">
    <citation type="submission" date="2025-08" db="UniProtKB">
        <authorList>
            <consortium name="RefSeq"/>
        </authorList>
    </citation>
    <scope>IDENTIFICATION</scope>
    <source>
        <tissue evidence="3">Leaf</tissue>
    </source>
</reference>
<evidence type="ECO:0000259" key="1">
    <source>
        <dbReference type="PROSITE" id="PS52045"/>
    </source>
</evidence>
<feature type="domain" description="Neprosin PEP catalytic" evidence="1">
    <location>
        <begin position="1"/>
        <end position="102"/>
    </location>
</feature>
<evidence type="ECO:0000313" key="3">
    <source>
        <dbReference type="RefSeq" id="XP_009761373.1"/>
    </source>
</evidence>
<reference evidence="2" key="1">
    <citation type="journal article" date="2013" name="Genome Biol.">
        <title>Reference genomes and transcriptomes of Nicotiana sylvestris and Nicotiana tomentosiformis.</title>
        <authorList>
            <person name="Sierro N."/>
            <person name="Battey J.N."/>
            <person name="Ouadi S."/>
            <person name="Bovet L."/>
            <person name="Goepfert S."/>
            <person name="Bakaher N."/>
            <person name="Peitsch M.C."/>
            <person name="Ivanov N.V."/>
        </authorList>
    </citation>
    <scope>NUCLEOTIDE SEQUENCE [LARGE SCALE GENOMIC DNA]</scope>
</reference>
<protein>
    <submittedName>
        <fullName evidence="3">Uncharacterized protein LOC104213549</fullName>
    </submittedName>
</protein>
<dbReference type="Pfam" id="PF03080">
    <property type="entry name" value="Neprosin"/>
    <property type="match status" value="1"/>
</dbReference>
<dbReference type="PROSITE" id="PS52045">
    <property type="entry name" value="NEPROSIN_PEP_CD"/>
    <property type="match status" value="1"/>
</dbReference>
<gene>
    <name evidence="3" type="primary">LOC104213549</name>
</gene>
<dbReference type="InterPro" id="IPR004314">
    <property type="entry name" value="Neprosin"/>
</dbReference>
<sequence>DHVNGNWWLLHGVNYTEIGFWPASIFTGLKNQARTAEWGGVAYSPPVQDNLNLRWVQDLSHQGDIFGHLILYGGPGKEIKLFTVPVIQRGSKNQQGLNVIIV</sequence>
<keyword evidence="2" id="KW-1185">Reference proteome</keyword>
<feature type="non-terminal residue" evidence="3">
    <location>
        <position position="1"/>
    </location>
</feature>
<name>A0A1U7V4Q6_NICSY</name>
<accession>A0A1U7V4Q6</accession>
<dbReference type="Proteomes" id="UP000189701">
    <property type="component" value="Unplaced"/>
</dbReference>
<evidence type="ECO:0000313" key="2">
    <source>
        <dbReference type="Proteomes" id="UP000189701"/>
    </source>
</evidence>